<dbReference type="OrthoDB" id="9806984at2"/>
<proteinExistence type="predicted"/>
<dbReference type="GO" id="GO:0005886">
    <property type="term" value="C:plasma membrane"/>
    <property type="evidence" value="ECO:0007669"/>
    <property type="project" value="UniProtKB-SubCell"/>
</dbReference>
<feature type="domain" description="Mce/MlaD" evidence="8">
    <location>
        <begin position="167"/>
        <end position="227"/>
    </location>
</feature>
<keyword evidence="3" id="KW-0997">Cell inner membrane</keyword>
<feature type="transmembrane region" description="Helical" evidence="7">
    <location>
        <begin position="28"/>
        <end position="45"/>
    </location>
</feature>
<evidence type="ECO:0000313" key="10">
    <source>
        <dbReference type="Proteomes" id="UP000244173"/>
    </source>
</evidence>
<evidence type="ECO:0000256" key="3">
    <source>
        <dbReference type="ARBA" id="ARBA00022519"/>
    </source>
</evidence>
<keyword evidence="10" id="KW-1185">Reference proteome</keyword>
<evidence type="ECO:0000256" key="2">
    <source>
        <dbReference type="ARBA" id="ARBA00022475"/>
    </source>
</evidence>
<dbReference type="PANTHER" id="PTHR30462:SF0">
    <property type="entry name" value="INTERMEMBRANE TRANSPORT PROTEIN YEBT"/>
    <property type="match status" value="1"/>
</dbReference>
<dbReference type="InterPro" id="IPR003399">
    <property type="entry name" value="Mce/MlaD"/>
</dbReference>
<evidence type="ECO:0000256" key="5">
    <source>
        <dbReference type="ARBA" id="ARBA00022989"/>
    </source>
</evidence>
<gene>
    <name evidence="9" type="ORF">DAI18_08590</name>
</gene>
<protein>
    <submittedName>
        <fullName evidence="9">Mammalian cell entry protein</fullName>
    </submittedName>
</protein>
<dbReference type="RefSeq" id="WP_107890311.1">
    <property type="nucleotide sequence ID" value="NZ_CP028519.1"/>
</dbReference>
<dbReference type="KEGG" id="maer:DAI18_08590"/>
<dbReference type="Pfam" id="PF02470">
    <property type="entry name" value="MlaD"/>
    <property type="match status" value="3"/>
</dbReference>
<reference evidence="9 10" key="1">
    <citation type="submission" date="2018-04" db="EMBL/GenBank/DDBJ databases">
        <title>Denitrifier Microvirgula.</title>
        <authorList>
            <person name="Anderson E."/>
            <person name="Jang J."/>
            <person name="Ishii S."/>
        </authorList>
    </citation>
    <scope>NUCLEOTIDE SEQUENCE [LARGE SCALE GENOMIC DNA]</scope>
    <source>
        <strain evidence="9 10">BE2.4</strain>
    </source>
</reference>
<evidence type="ECO:0000256" key="4">
    <source>
        <dbReference type="ARBA" id="ARBA00022692"/>
    </source>
</evidence>
<dbReference type="PANTHER" id="PTHR30462">
    <property type="entry name" value="INTERMEMBRANE TRANSPORT PROTEIN PQIB-RELATED"/>
    <property type="match status" value="1"/>
</dbReference>
<keyword evidence="6 7" id="KW-0472">Membrane</keyword>
<comment type="subcellular location">
    <subcellularLocation>
        <location evidence="1">Cell inner membrane</location>
    </subcellularLocation>
</comment>
<sequence length="548" mass="60136">MSQNPEQDALDALPVASEDPPKKRSLQLVWIIPLVAALIGGWLAVKSVLERGPVITITLLSAEGLEAGKTKIKYKDVDIGVVSHVALSPDRKHVVATADMARDTDSMLLKDTRFWVVKPRIGVGGVSGLGTLLSGAYIGMDIGKSTEERRNFAGLDLPPVVTGELPGRQFTLYTTDIGSLGVGSPVYFRRIQVGQVTAFQLDADGRSVTLRVFINSPYEKYVTSSSRFWQASGLDVSIDANGVKLQTESLAAILAGGIAFQDASDLPAGQPAKENTSFRLAADKVQAMKTPDTDTRTFLMYFTESLRGLSVGAPLDFRGIVIGEVKSIDLEYDPKGRKLLFPVEVAIYPHRLQARYRRPQDQKLADSSEEHQRKLLDAMVEHGFRGQLRTGNLLTGQLYIALDFFPTLPKTTIDWRQEPHVLPTTPGSFGELQNSAASILKKIDKIPFDEISRELRVAIRDLNRAINSSDKLIRRLDGEVAPEAAATLAQARRTLDTAQGTLAQDAPLQQDLRGTLREVGRAAESLRNLTDYLERNPEALLRGKEKDQ</sequence>
<evidence type="ECO:0000256" key="7">
    <source>
        <dbReference type="SAM" id="Phobius"/>
    </source>
</evidence>
<accession>A0A2S0PFJ3</accession>
<evidence type="ECO:0000256" key="1">
    <source>
        <dbReference type="ARBA" id="ARBA00004533"/>
    </source>
</evidence>
<evidence type="ECO:0000259" key="8">
    <source>
        <dbReference type="Pfam" id="PF02470"/>
    </source>
</evidence>
<dbReference type="Proteomes" id="UP000244173">
    <property type="component" value="Chromosome"/>
</dbReference>
<evidence type="ECO:0000256" key="6">
    <source>
        <dbReference type="ARBA" id="ARBA00023136"/>
    </source>
</evidence>
<dbReference type="InterPro" id="IPR051800">
    <property type="entry name" value="PqiA-PqiB_transport"/>
</dbReference>
<evidence type="ECO:0000313" key="9">
    <source>
        <dbReference type="EMBL" id="AVY96027.1"/>
    </source>
</evidence>
<dbReference type="EMBL" id="CP028519">
    <property type="protein sequence ID" value="AVY96027.1"/>
    <property type="molecule type" value="Genomic_DNA"/>
</dbReference>
<name>A0A2S0PFJ3_9NEIS</name>
<feature type="domain" description="Mce/MlaD" evidence="8">
    <location>
        <begin position="52"/>
        <end position="141"/>
    </location>
</feature>
<organism evidence="9 10">
    <name type="scientific">Microvirgula aerodenitrificans</name>
    <dbReference type="NCBI Taxonomy" id="57480"/>
    <lineage>
        <taxon>Bacteria</taxon>
        <taxon>Pseudomonadati</taxon>
        <taxon>Pseudomonadota</taxon>
        <taxon>Betaproteobacteria</taxon>
        <taxon>Neisseriales</taxon>
        <taxon>Aquaspirillaceae</taxon>
        <taxon>Microvirgula</taxon>
    </lineage>
</organism>
<feature type="domain" description="Mce/MlaD" evidence="8">
    <location>
        <begin position="295"/>
        <end position="404"/>
    </location>
</feature>
<dbReference type="AlphaFoldDB" id="A0A2S0PFJ3"/>
<keyword evidence="2" id="KW-1003">Cell membrane</keyword>
<keyword evidence="5 7" id="KW-1133">Transmembrane helix</keyword>
<keyword evidence="4 7" id="KW-0812">Transmembrane</keyword>
<dbReference type="STRING" id="1122240.GCA_000620105_02264"/>